<dbReference type="STRING" id="1076872.G8ZVP2"/>
<dbReference type="InParanoid" id="G8ZVP2"/>
<name>G8ZVP2_TORDE</name>
<evidence type="ECO:0000313" key="11">
    <source>
        <dbReference type="EMBL" id="CCE92686.1"/>
    </source>
</evidence>
<feature type="transmembrane region" description="Helical" evidence="10">
    <location>
        <begin position="6"/>
        <end position="27"/>
    </location>
</feature>
<evidence type="ECO:0000256" key="10">
    <source>
        <dbReference type="RuleBase" id="RU368005"/>
    </source>
</evidence>
<evidence type="ECO:0000256" key="6">
    <source>
        <dbReference type="ARBA" id="ARBA00023128"/>
    </source>
</evidence>
<gene>
    <name evidence="11" type="primary">TDEL0E04430</name>
    <name evidence="11" type="ORF">TDEL_0E04430</name>
</gene>
<keyword evidence="3 10" id="KW-0812">Transmembrane</keyword>
<dbReference type="PANTHER" id="PTHR28202">
    <property type="entry name" value="ASSEMBLY FACTOR CBP4"/>
    <property type="match status" value="1"/>
</dbReference>
<keyword evidence="6 10" id="KW-0496">Mitochondrion</keyword>
<evidence type="ECO:0000256" key="1">
    <source>
        <dbReference type="ARBA" id="ARBA00004434"/>
    </source>
</evidence>
<proteinExistence type="inferred from homology"/>
<reference evidence="11 12" key="1">
    <citation type="journal article" date="2011" name="Proc. Natl. Acad. Sci. U.S.A.">
        <title>Evolutionary erosion of yeast sex chromosomes by mating-type switching accidents.</title>
        <authorList>
            <person name="Gordon J.L."/>
            <person name="Armisen D."/>
            <person name="Proux-Wera E."/>
            <person name="Oheigeartaigh S.S."/>
            <person name="Byrne K.P."/>
            <person name="Wolfe K.H."/>
        </authorList>
    </citation>
    <scope>NUCLEOTIDE SEQUENCE [LARGE SCALE GENOMIC DNA]</scope>
    <source>
        <strain evidence="12">ATCC 10662 / CBS 1146 / NBRC 0425 / NCYC 2629 / NRRL Y-866</strain>
    </source>
</reference>
<dbReference type="RefSeq" id="XP_003681897.1">
    <property type="nucleotide sequence ID" value="XM_003681849.1"/>
</dbReference>
<dbReference type="GO" id="GO:0034551">
    <property type="term" value="P:mitochondrial respiratory chain complex III assembly"/>
    <property type="evidence" value="ECO:0007669"/>
    <property type="project" value="TreeGrafter"/>
</dbReference>
<dbReference type="FunCoup" id="G8ZVP2">
    <property type="interactions" value="60"/>
</dbReference>
<comment type="function">
    <text evidence="9 10">Essential for the assembly of ubiquinol-cytochrome c reductase. It has a direct effect on the correct occurrence of the Rieske protein, core 4, core 5 and apocytochrome b.</text>
</comment>
<evidence type="ECO:0000256" key="9">
    <source>
        <dbReference type="ARBA" id="ARBA00025413"/>
    </source>
</evidence>
<dbReference type="GO" id="GO:0005743">
    <property type="term" value="C:mitochondrial inner membrane"/>
    <property type="evidence" value="ECO:0007669"/>
    <property type="project" value="UniProtKB-SubCell"/>
</dbReference>
<dbReference type="HOGENOM" id="CLU_147520_0_0_1"/>
<dbReference type="KEGG" id="tdl:TDEL_0E04430"/>
<comment type="subcellular location">
    <subcellularLocation>
        <location evidence="1 10">Mitochondrion inner membrane</location>
        <topology evidence="1 10">Single-pass membrane protein</topology>
    </subcellularLocation>
</comment>
<evidence type="ECO:0000256" key="3">
    <source>
        <dbReference type="ARBA" id="ARBA00022692"/>
    </source>
</evidence>
<dbReference type="GeneID" id="11504087"/>
<evidence type="ECO:0000256" key="8">
    <source>
        <dbReference type="ARBA" id="ARBA00023186"/>
    </source>
</evidence>
<dbReference type="Pfam" id="PF07960">
    <property type="entry name" value="CBP4"/>
    <property type="match status" value="1"/>
</dbReference>
<sequence length="147" mass="17319">MERPLWVRWLRVWAVGGAIIGAGALLFKYTTPTDEQLINSLSPELRLQYERERNLRQAEQKELMKIVKETSQSDRPIWDTGAIQSPWEKNVDPQSKGRQNFEQLKAEQVQKEELDRIRNELAQIREQTSSKTGEIVQGKNKSWWKLW</sequence>
<keyword evidence="4 10" id="KW-0999">Mitochondrion inner membrane</keyword>
<dbReference type="EMBL" id="HE616746">
    <property type="protein sequence ID" value="CCE92686.1"/>
    <property type="molecule type" value="Genomic_DNA"/>
</dbReference>
<protein>
    <recommendedName>
        <fullName evidence="10">Cytochrome b mRNA-processing protein 4</fullName>
    </recommendedName>
</protein>
<dbReference type="eggNOG" id="ENOG502S2G8">
    <property type="taxonomic scope" value="Eukaryota"/>
</dbReference>
<dbReference type="AlphaFoldDB" id="G8ZVP2"/>
<evidence type="ECO:0000256" key="4">
    <source>
        <dbReference type="ARBA" id="ARBA00022792"/>
    </source>
</evidence>
<keyword evidence="7 10" id="KW-0472">Membrane</keyword>
<accession>G8ZVP2</accession>
<evidence type="ECO:0000256" key="5">
    <source>
        <dbReference type="ARBA" id="ARBA00022989"/>
    </source>
</evidence>
<evidence type="ECO:0000313" key="12">
    <source>
        <dbReference type="Proteomes" id="UP000005627"/>
    </source>
</evidence>
<evidence type="ECO:0000256" key="2">
    <source>
        <dbReference type="ARBA" id="ARBA00006780"/>
    </source>
</evidence>
<dbReference type="PANTHER" id="PTHR28202:SF1">
    <property type="entry name" value="ASSEMBLY FACTOR CBP4"/>
    <property type="match status" value="1"/>
</dbReference>
<dbReference type="OrthoDB" id="5576752at2759"/>
<dbReference type="Proteomes" id="UP000005627">
    <property type="component" value="Chromosome 5"/>
</dbReference>
<organism evidence="11 12">
    <name type="scientific">Torulaspora delbrueckii</name>
    <name type="common">Yeast</name>
    <name type="synonym">Candida colliculosa</name>
    <dbReference type="NCBI Taxonomy" id="4950"/>
    <lineage>
        <taxon>Eukaryota</taxon>
        <taxon>Fungi</taxon>
        <taxon>Dikarya</taxon>
        <taxon>Ascomycota</taxon>
        <taxon>Saccharomycotina</taxon>
        <taxon>Saccharomycetes</taxon>
        <taxon>Saccharomycetales</taxon>
        <taxon>Saccharomycetaceae</taxon>
        <taxon>Torulaspora</taxon>
    </lineage>
</organism>
<comment type="similarity">
    <text evidence="2 10">Belongs to the CBP4 family.</text>
</comment>
<keyword evidence="8 10" id="KW-0143">Chaperone</keyword>
<dbReference type="InterPro" id="IPR012420">
    <property type="entry name" value="Cbp4"/>
</dbReference>
<keyword evidence="5 10" id="KW-1133">Transmembrane helix</keyword>
<keyword evidence="12" id="KW-1185">Reference proteome</keyword>
<evidence type="ECO:0000256" key="7">
    <source>
        <dbReference type="ARBA" id="ARBA00023136"/>
    </source>
</evidence>